<reference evidence="3 4" key="1">
    <citation type="submission" date="2015-07" db="EMBL/GenBank/DDBJ databases">
        <title>The genome of the fungus Escovopsis weberi, a specialized disease agent of ant agriculture.</title>
        <authorList>
            <person name="de Man T.J."/>
            <person name="Stajich J.E."/>
            <person name="Kubicek C.P."/>
            <person name="Chenthamara K."/>
            <person name="Atanasova L."/>
            <person name="Druzhinina I.S."/>
            <person name="Birnbaum S."/>
            <person name="Barribeau S.M."/>
            <person name="Teiling C."/>
            <person name="Suen G."/>
            <person name="Currie C."/>
            <person name="Gerardo N.M."/>
        </authorList>
    </citation>
    <scope>NUCLEOTIDE SEQUENCE [LARGE SCALE GENOMIC DNA]</scope>
</reference>
<evidence type="ECO:0000313" key="4">
    <source>
        <dbReference type="Proteomes" id="UP000053831"/>
    </source>
</evidence>
<dbReference type="InterPro" id="IPR035213">
    <property type="entry name" value="DUF5321"/>
</dbReference>
<feature type="transmembrane region" description="Helical" evidence="2">
    <location>
        <begin position="78"/>
        <end position="98"/>
    </location>
</feature>
<name>A0A0M8N266_ESCWE</name>
<dbReference type="Proteomes" id="UP000053831">
    <property type="component" value="Unassembled WGS sequence"/>
</dbReference>
<keyword evidence="2" id="KW-1133">Transmembrane helix</keyword>
<dbReference type="Pfam" id="PF17254">
    <property type="entry name" value="DUF5321"/>
    <property type="match status" value="1"/>
</dbReference>
<organism evidence="3 4">
    <name type="scientific">Escovopsis weberi</name>
    <dbReference type="NCBI Taxonomy" id="150374"/>
    <lineage>
        <taxon>Eukaryota</taxon>
        <taxon>Fungi</taxon>
        <taxon>Dikarya</taxon>
        <taxon>Ascomycota</taxon>
        <taxon>Pezizomycotina</taxon>
        <taxon>Sordariomycetes</taxon>
        <taxon>Hypocreomycetidae</taxon>
        <taxon>Hypocreales</taxon>
        <taxon>Hypocreaceae</taxon>
        <taxon>Escovopsis</taxon>
    </lineage>
</organism>
<proteinExistence type="predicted"/>
<keyword evidence="2" id="KW-0472">Membrane</keyword>
<evidence type="ECO:0000256" key="2">
    <source>
        <dbReference type="SAM" id="Phobius"/>
    </source>
</evidence>
<evidence type="ECO:0000313" key="3">
    <source>
        <dbReference type="EMBL" id="KOS19054.1"/>
    </source>
</evidence>
<accession>A0A0M8N266</accession>
<keyword evidence="2" id="KW-0812">Transmembrane</keyword>
<gene>
    <name evidence="3" type="ORF">ESCO_001280</name>
</gene>
<sequence length="216" mass="23912">MISRRITSSLPARQGAAALALAKSRPPARSPAIRFSSTAPAPVTIVDGSFWRSLVPKPLRRDGKAKGKGAAKKDWNPATYFIVMFLFIGSMSIQMLALRHQTERYLRQSSVRIAQLREVVRKIQDGEDVDVEKMLGTGDPQQEAEWEEVLQAIERDEAMRKPRQQQQQEEEEKKGNGSKDSACRTKPASHGETQHSTSGSGPAPAKTKPAHFGSFF</sequence>
<protein>
    <submittedName>
        <fullName evidence="3">Uncharacterized protein</fullName>
    </submittedName>
</protein>
<comment type="caution">
    <text evidence="3">The sequence shown here is derived from an EMBL/GenBank/DDBJ whole genome shotgun (WGS) entry which is preliminary data.</text>
</comment>
<feature type="compositionally biased region" description="Basic and acidic residues" evidence="1">
    <location>
        <begin position="171"/>
        <end position="183"/>
    </location>
</feature>
<dbReference type="EMBL" id="LGSR01000020">
    <property type="protein sequence ID" value="KOS19054.1"/>
    <property type="molecule type" value="Genomic_DNA"/>
</dbReference>
<feature type="region of interest" description="Disordered" evidence="1">
    <location>
        <begin position="156"/>
        <end position="216"/>
    </location>
</feature>
<dbReference type="AlphaFoldDB" id="A0A0M8N266"/>
<evidence type="ECO:0000256" key="1">
    <source>
        <dbReference type="SAM" id="MobiDB-lite"/>
    </source>
</evidence>
<dbReference type="OrthoDB" id="2253354at2759"/>
<keyword evidence="4" id="KW-1185">Reference proteome</keyword>